<dbReference type="PANTHER" id="PTHR34406">
    <property type="entry name" value="PROTEIN YCEI"/>
    <property type="match status" value="1"/>
</dbReference>
<dbReference type="SUPFAM" id="SSF101874">
    <property type="entry name" value="YceI-like"/>
    <property type="match status" value="1"/>
</dbReference>
<gene>
    <name evidence="3" type="ORF">SAMN05421803_103365</name>
</gene>
<evidence type="ECO:0000313" key="3">
    <source>
        <dbReference type="EMBL" id="SHJ07811.1"/>
    </source>
</evidence>
<organism evidence="3 4">
    <name type="scientific">Nocardiopsis flavescens</name>
    <dbReference type="NCBI Taxonomy" id="758803"/>
    <lineage>
        <taxon>Bacteria</taxon>
        <taxon>Bacillati</taxon>
        <taxon>Actinomycetota</taxon>
        <taxon>Actinomycetes</taxon>
        <taxon>Streptosporangiales</taxon>
        <taxon>Nocardiopsidaceae</taxon>
        <taxon>Nocardiopsis</taxon>
    </lineage>
</organism>
<dbReference type="RefSeq" id="WP_073377200.1">
    <property type="nucleotide sequence ID" value="NZ_FQZK01000003.1"/>
</dbReference>
<dbReference type="OrthoDB" id="9811006at2"/>
<feature type="domain" description="Lipid/polyisoprenoid-binding YceI-like" evidence="2">
    <location>
        <begin position="12"/>
        <end position="185"/>
    </location>
</feature>
<keyword evidence="4" id="KW-1185">Reference proteome</keyword>
<protein>
    <submittedName>
        <fullName evidence="3">Polyisoprenoid-binding protein YceI</fullName>
    </submittedName>
</protein>
<dbReference type="Proteomes" id="UP000184452">
    <property type="component" value="Unassembled WGS sequence"/>
</dbReference>
<comment type="similarity">
    <text evidence="1">Belongs to the UPF0312 family.</text>
</comment>
<sequence length="200" mass="21589">MESTPVGPEPGLWHLDPLHSSLIFVAHYLRFGRVQGTFGRARGRVLVAEDPAASKAEVVMDAASVNTGVGARDAHLRSPDFLDVENHPELRFVSTGLEPGGRGRDAFRLHGDLTVHGTAAPVTLEARWVGEAPDYARPDDVHGHFFSAATRIRLSDHGVGDGGAVPWGGRMVGDEVDVVLEVRLQNQDPAPFLRQIGHES</sequence>
<proteinExistence type="inferred from homology"/>
<dbReference type="PANTHER" id="PTHR34406:SF1">
    <property type="entry name" value="PROTEIN YCEI"/>
    <property type="match status" value="1"/>
</dbReference>
<name>A0A1M6GCY3_9ACTN</name>
<reference evidence="3 4" key="1">
    <citation type="submission" date="2016-11" db="EMBL/GenBank/DDBJ databases">
        <authorList>
            <person name="Jaros S."/>
            <person name="Januszkiewicz K."/>
            <person name="Wedrychowicz H."/>
        </authorList>
    </citation>
    <scope>NUCLEOTIDE SEQUENCE [LARGE SCALE GENOMIC DNA]</scope>
    <source>
        <strain evidence="3 4">CGMCC 4.5723</strain>
    </source>
</reference>
<accession>A0A1M6GCY3</accession>
<dbReference type="EMBL" id="FQZK01000003">
    <property type="protein sequence ID" value="SHJ07811.1"/>
    <property type="molecule type" value="Genomic_DNA"/>
</dbReference>
<dbReference type="Gene3D" id="2.40.128.110">
    <property type="entry name" value="Lipid/polyisoprenoid-binding, YceI-like"/>
    <property type="match status" value="1"/>
</dbReference>
<dbReference type="InterPro" id="IPR036761">
    <property type="entry name" value="TTHA0802/YceI-like_sf"/>
</dbReference>
<dbReference type="AlphaFoldDB" id="A0A1M6GCY3"/>
<evidence type="ECO:0000259" key="2">
    <source>
        <dbReference type="SMART" id="SM00867"/>
    </source>
</evidence>
<dbReference type="InterPro" id="IPR007372">
    <property type="entry name" value="Lipid/polyisoprenoid-bd_YceI"/>
</dbReference>
<dbReference type="SMART" id="SM00867">
    <property type="entry name" value="YceI"/>
    <property type="match status" value="1"/>
</dbReference>
<evidence type="ECO:0000256" key="1">
    <source>
        <dbReference type="ARBA" id="ARBA00008812"/>
    </source>
</evidence>
<evidence type="ECO:0000313" key="4">
    <source>
        <dbReference type="Proteomes" id="UP000184452"/>
    </source>
</evidence>
<dbReference type="STRING" id="758803.SAMN05421803_103365"/>
<dbReference type="Pfam" id="PF04264">
    <property type="entry name" value="YceI"/>
    <property type="match status" value="1"/>
</dbReference>